<accession>A0ABT6XJN7</accession>
<name>A0ABT6XJN7_9GAMM</name>
<dbReference type="SUPFAM" id="SSF53474">
    <property type="entry name" value="alpha/beta-Hydrolases"/>
    <property type="match status" value="1"/>
</dbReference>
<dbReference type="Proteomes" id="UP001321580">
    <property type="component" value="Unassembled WGS sequence"/>
</dbReference>
<dbReference type="InterPro" id="IPR029058">
    <property type="entry name" value="AB_hydrolase_fold"/>
</dbReference>
<reference evidence="1 2" key="1">
    <citation type="submission" date="2023-05" db="EMBL/GenBank/DDBJ databases">
        <title>Lysobacter sp. strain LF1 Genome sequencing and assembly.</title>
        <authorList>
            <person name="Jung Y."/>
        </authorList>
    </citation>
    <scope>NUCLEOTIDE SEQUENCE [LARGE SCALE GENOMIC DNA]</scope>
    <source>
        <strain evidence="1 2">LF1</strain>
    </source>
</reference>
<evidence type="ECO:0000313" key="1">
    <source>
        <dbReference type="EMBL" id="MDI9240386.1"/>
    </source>
</evidence>
<gene>
    <name evidence="1" type="ORF">QLQ15_15870</name>
</gene>
<evidence type="ECO:0000313" key="2">
    <source>
        <dbReference type="Proteomes" id="UP001321580"/>
    </source>
</evidence>
<dbReference type="Gene3D" id="3.40.50.1820">
    <property type="entry name" value="alpha/beta hydrolase"/>
    <property type="match status" value="1"/>
</dbReference>
<protein>
    <recommendedName>
        <fullName evidence="3">Hydrolase 2, exosortase A system-associated</fullName>
    </recommendedName>
</protein>
<evidence type="ECO:0008006" key="3">
    <source>
        <dbReference type="Google" id="ProtNLM"/>
    </source>
</evidence>
<proteinExistence type="predicted"/>
<keyword evidence="2" id="KW-1185">Reference proteome</keyword>
<organism evidence="1 2">
    <name type="scientific">Lysobacter stagni</name>
    <dbReference type="NCBI Taxonomy" id="3045172"/>
    <lineage>
        <taxon>Bacteria</taxon>
        <taxon>Pseudomonadati</taxon>
        <taxon>Pseudomonadota</taxon>
        <taxon>Gammaproteobacteria</taxon>
        <taxon>Lysobacterales</taxon>
        <taxon>Lysobacteraceae</taxon>
        <taxon>Lysobacter</taxon>
    </lineage>
</organism>
<dbReference type="EMBL" id="JASGBI010000001">
    <property type="protein sequence ID" value="MDI9240386.1"/>
    <property type="molecule type" value="Genomic_DNA"/>
</dbReference>
<comment type="caution">
    <text evidence="1">The sequence shown here is derived from an EMBL/GenBank/DDBJ whole genome shotgun (WGS) entry which is preliminary data.</text>
</comment>
<sequence>MSAPFFFGEAGRSLFGLLHETDGRPRIEGAHGLVLCAPLLQEGTRSHRALWSLAQAVGAQGIPTLTFDWYGTGDSAGEDLELSLSGLQSDLDAAAKELTRRSGATTLQWLALRSAAIPMLAYLSSRAAPVDVVLWDPQLDGRRLVDQWREQHRQQLLESGRYVHARHEPDADDLLGFRVDEAFLAQLRHAAPTRWRLPAGSRVRMAVWEMDETLDRFAQAQREAGVAVEAVLLDEGERPEWDVPARFGAQVFPRRAVAQLAQRMTAQVPW</sequence>
<dbReference type="RefSeq" id="WP_283213724.1">
    <property type="nucleotide sequence ID" value="NZ_JASGBI010000001.1"/>
</dbReference>